<dbReference type="AlphaFoldDB" id="A0A238Y637"/>
<dbReference type="InterPro" id="IPR006664">
    <property type="entry name" value="OMP_bac"/>
</dbReference>
<dbReference type="InterPro" id="IPR036737">
    <property type="entry name" value="OmpA-like_sf"/>
</dbReference>
<comment type="subcellular location">
    <subcellularLocation>
        <location evidence="1">Cell outer membrane</location>
    </subcellularLocation>
</comment>
<dbReference type="InterPro" id="IPR050330">
    <property type="entry name" value="Bact_OuterMem_StrucFunc"/>
</dbReference>
<dbReference type="InterPro" id="IPR011659">
    <property type="entry name" value="WD40"/>
</dbReference>
<evidence type="ECO:0000313" key="7">
    <source>
        <dbReference type="Proteomes" id="UP000198412"/>
    </source>
</evidence>
<evidence type="ECO:0000313" key="6">
    <source>
        <dbReference type="EMBL" id="SNR66044.1"/>
    </source>
</evidence>
<gene>
    <name evidence="6" type="ORF">SAMN04488111_2276</name>
</gene>
<evidence type="ECO:0000256" key="2">
    <source>
        <dbReference type="ARBA" id="ARBA00023136"/>
    </source>
</evidence>
<keyword evidence="2 4" id="KW-0472">Membrane</keyword>
<dbReference type="SUPFAM" id="SSF82171">
    <property type="entry name" value="DPP6 N-terminal domain-like"/>
    <property type="match status" value="1"/>
</dbReference>
<keyword evidence="7" id="KW-1185">Reference proteome</keyword>
<dbReference type="PRINTS" id="PR01021">
    <property type="entry name" value="OMPADOMAIN"/>
</dbReference>
<dbReference type="Pfam" id="PF00691">
    <property type="entry name" value="OmpA"/>
    <property type="match status" value="2"/>
</dbReference>
<proteinExistence type="predicted"/>
<evidence type="ECO:0000256" key="1">
    <source>
        <dbReference type="ARBA" id="ARBA00004442"/>
    </source>
</evidence>
<dbReference type="RefSeq" id="WP_089378576.1">
    <property type="nucleotide sequence ID" value="NZ_FZNX01000004.1"/>
</dbReference>
<dbReference type="InterPro" id="IPR006665">
    <property type="entry name" value="OmpA-like"/>
</dbReference>
<dbReference type="PANTHER" id="PTHR30329">
    <property type="entry name" value="STATOR ELEMENT OF FLAGELLAR MOTOR COMPLEX"/>
    <property type="match status" value="1"/>
</dbReference>
<dbReference type="Gene3D" id="3.30.1330.60">
    <property type="entry name" value="OmpA-like domain"/>
    <property type="match status" value="2"/>
</dbReference>
<keyword evidence="3" id="KW-0998">Cell outer membrane</keyword>
<dbReference type="OrthoDB" id="9809364at2"/>
<protein>
    <submittedName>
        <fullName evidence="6">WD40-like Beta Propeller Repeat</fullName>
    </submittedName>
</protein>
<dbReference type="Proteomes" id="UP000198412">
    <property type="component" value="Unassembled WGS sequence"/>
</dbReference>
<evidence type="ECO:0000256" key="4">
    <source>
        <dbReference type="PROSITE-ProRule" id="PRU00473"/>
    </source>
</evidence>
<sequence length="695" mass="79227">MIKNITILFVLFFTIVIHGQEEKYSIQNLSINNHYSNFGTTFFGEDKVVYASPTKKTFIIRNVWKGNNQPFLDLYVGDIAKDGQLINEKKFSNKLNTRYHEADVAFTKDKKTVYFSRNNYLNNKLTKDSTNTGLIQLYRAKIDLKGEWINVEAMHFNNDEYQTGHPTLSADEKTLYFISDMPGGFGKTDVYKAKINDDGSIGNPINLGAIINTPEKEMFVSISGNNELYFSSDGREDSLGELDIYVSKITENNITEPQNLGAPINSIKDDFSFIINYETRRGYFSSNRLGGKGDDDIYTFVQNIPIEFECNQIVKGDVTDKNSGELLPGALVVLYNDLNNELNRAIVGDDARFNFEVDCNKSYKIVCSKDKYSTDIEEFYSTEEVALELPLSISLEEFVLEGGKCIIKINPIYFDFDKSFIRPDAEIELNKVVEVMNKFPELIIEGGSHTDSRGTYKYNESLSTRRAKSTVKYIIEKGINPNRINAKGYGESQLVNGCGDGVKCTDEAHQMNRRTEFVIVNYNEIKEKYPQICPSPKPISEIEKVEKQKILDIVEHRNGLSFESEFDAKDDKLRIKLNPIYFDLNSSYFGKNAEVELKRVVEIMVKYPDALVQCGSHTDSRASDKYNMWLSERRAKRIVDYISSKGISSNRIIDAGFGETQLINKCANGIRCTDVEHQQNRRTEFIILNPEVIKN</sequence>
<name>A0A238Y637_9FLAO</name>
<dbReference type="EMBL" id="FZNX01000004">
    <property type="protein sequence ID" value="SNR66044.1"/>
    <property type="molecule type" value="Genomic_DNA"/>
</dbReference>
<feature type="domain" description="OmpA-like" evidence="5">
    <location>
        <begin position="569"/>
        <end position="691"/>
    </location>
</feature>
<dbReference type="SUPFAM" id="SSF103088">
    <property type="entry name" value="OmpA-like"/>
    <property type="match status" value="2"/>
</dbReference>
<evidence type="ECO:0000256" key="3">
    <source>
        <dbReference type="ARBA" id="ARBA00023237"/>
    </source>
</evidence>
<feature type="domain" description="OmpA-like" evidence="5">
    <location>
        <begin position="401"/>
        <end position="523"/>
    </location>
</feature>
<dbReference type="GO" id="GO:0009279">
    <property type="term" value="C:cell outer membrane"/>
    <property type="evidence" value="ECO:0007669"/>
    <property type="project" value="UniProtKB-SubCell"/>
</dbReference>
<accession>A0A238Y637</accession>
<dbReference type="CDD" id="cd07185">
    <property type="entry name" value="OmpA_C-like"/>
    <property type="match status" value="2"/>
</dbReference>
<evidence type="ECO:0000259" key="5">
    <source>
        <dbReference type="PROSITE" id="PS51123"/>
    </source>
</evidence>
<dbReference type="Pfam" id="PF07676">
    <property type="entry name" value="PD40"/>
    <property type="match status" value="2"/>
</dbReference>
<dbReference type="PROSITE" id="PS51123">
    <property type="entry name" value="OMPA_2"/>
    <property type="match status" value="2"/>
</dbReference>
<reference evidence="7" key="1">
    <citation type="submission" date="2017-06" db="EMBL/GenBank/DDBJ databases">
        <authorList>
            <person name="Varghese N."/>
            <person name="Submissions S."/>
        </authorList>
    </citation>
    <scope>NUCLEOTIDE SEQUENCE [LARGE SCALE GENOMIC DNA]</scope>
    <source>
        <strain evidence="7">DSM 27993</strain>
    </source>
</reference>
<dbReference type="PANTHER" id="PTHR30329:SF21">
    <property type="entry name" value="LIPOPROTEIN YIAD-RELATED"/>
    <property type="match status" value="1"/>
</dbReference>
<organism evidence="6 7">
    <name type="scientific">Lutibacter flavus</name>
    <dbReference type="NCBI Taxonomy" id="691689"/>
    <lineage>
        <taxon>Bacteria</taxon>
        <taxon>Pseudomonadati</taxon>
        <taxon>Bacteroidota</taxon>
        <taxon>Flavobacteriia</taxon>
        <taxon>Flavobacteriales</taxon>
        <taxon>Flavobacteriaceae</taxon>
        <taxon>Lutibacter</taxon>
    </lineage>
</organism>